<dbReference type="PANTHER" id="PTHR36766">
    <property type="entry name" value="PLANT BROAD-SPECTRUM MILDEW RESISTANCE PROTEIN RPW8"/>
    <property type="match status" value="1"/>
</dbReference>
<sequence>MVSITSLRQLTVYNCSVDISFPSEGFPANLTSLAISNAPKIYRSLVEWGLNRLTSLQTLCIGGGGCSNVVSLPEEGIGMMLPPSLTRIILSEFKNLESMFSEGFQDLASLQGLDISDCLKLTTL</sequence>
<dbReference type="SUPFAM" id="SSF52058">
    <property type="entry name" value="L domain-like"/>
    <property type="match status" value="1"/>
</dbReference>
<dbReference type="GO" id="GO:0006952">
    <property type="term" value="P:defense response"/>
    <property type="evidence" value="ECO:0007669"/>
    <property type="project" value="UniProtKB-KW"/>
</dbReference>
<evidence type="ECO:0000313" key="2">
    <source>
        <dbReference type="EMBL" id="MBA0747050.1"/>
    </source>
</evidence>
<protein>
    <submittedName>
        <fullName evidence="2">Uncharacterized protein</fullName>
    </submittedName>
</protein>
<name>A0A7J9CET3_GOSGO</name>
<gene>
    <name evidence="2" type="ORF">Gogos_009517</name>
</gene>
<comment type="caution">
    <text evidence="2">The sequence shown here is derived from an EMBL/GenBank/DDBJ whole genome shotgun (WGS) entry which is preliminary data.</text>
</comment>
<dbReference type="Gene3D" id="3.80.10.10">
    <property type="entry name" value="Ribonuclease Inhibitor"/>
    <property type="match status" value="1"/>
</dbReference>
<reference evidence="2 3" key="1">
    <citation type="journal article" date="2019" name="Genome Biol. Evol.">
        <title>Insights into the evolution of the New World diploid cottons (Gossypium, subgenus Houzingenia) based on genome sequencing.</title>
        <authorList>
            <person name="Grover C.E."/>
            <person name="Arick M.A. 2nd"/>
            <person name="Thrash A."/>
            <person name="Conover J.L."/>
            <person name="Sanders W.S."/>
            <person name="Peterson D.G."/>
            <person name="Frelichowski J.E."/>
            <person name="Scheffler J.A."/>
            <person name="Scheffler B.E."/>
            <person name="Wendel J.F."/>
        </authorList>
    </citation>
    <scope>NUCLEOTIDE SEQUENCE [LARGE SCALE GENOMIC DNA]</scope>
    <source>
        <strain evidence="2">5</strain>
        <tissue evidence="2">Leaf</tissue>
    </source>
</reference>
<accession>A0A7J9CET3</accession>
<dbReference type="Proteomes" id="UP000593579">
    <property type="component" value="Unassembled WGS sequence"/>
</dbReference>
<dbReference type="EMBL" id="JABEZY010000009">
    <property type="protein sequence ID" value="MBA0747050.1"/>
    <property type="molecule type" value="Genomic_DNA"/>
</dbReference>
<proteinExistence type="predicted"/>
<evidence type="ECO:0000256" key="1">
    <source>
        <dbReference type="ARBA" id="ARBA00022821"/>
    </source>
</evidence>
<keyword evidence="3" id="KW-1185">Reference proteome</keyword>
<organism evidence="2 3">
    <name type="scientific">Gossypium gossypioides</name>
    <name type="common">Mexican cotton</name>
    <name type="synonym">Selera gossypioides</name>
    <dbReference type="NCBI Taxonomy" id="34282"/>
    <lineage>
        <taxon>Eukaryota</taxon>
        <taxon>Viridiplantae</taxon>
        <taxon>Streptophyta</taxon>
        <taxon>Embryophyta</taxon>
        <taxon>Tracheophyta</taxon>
        <taxon>Spermatophyta</taxon>
        <taxon>Magnoliopsida</taxon>
        <taxon>eudicotyledons</taxon>
        <taxon>Gunneridae</taxon>
        <taxon>Pentapetalae</taxon>
        <taxon>rosids</taxon>
        <taxon>malvids</taxon>
        <taxon>Malvales</taxon>
        <taxon>Malvaceae</taxon>
        <taxon>Malvoideae</taxon>
        <taxon>Gossypium</taxon>
    </lineage>
</organism>
<dbReference type="OrthoDB" id="997839at2759"/>
<dbReference type="AlphaFoldDB" id="A0A7J9CET3"/>
<dbReference type="InterPro" id="IPR032675">
    <property type="entry name" value="LRR_dom_sf"/>
</dbReference>
<dbReference type="PANTHER" id="PTHR36766:SF40">
    <property type="entry name" value="DISEASE RESISTANCE PROTEIN RGA3"/>
    <property type="match status" value="1"/>
</dbReference>
<keyword evidence="1" id="KW-0611">Plant defense</keyword>
<evidence type="ECO:0000313" key="3">
    <source>
        <dbReference type="Proteomes" id="UP000593579"/>
    </source>
</evidence>